<dbReference type="HOGENOM" id="CLU_096171_0_0_1"/>
<feature type="region of interest" description="Disordered" evidence="1">
    <location>
        <begin position="213"/>
        <end position="253"/>
    </location>
</feature>
<evidence type="ECO:0000313" key="3">
    <source>
        <dbReference type="Proteomes" id="UP000008065"/>
    </source>
</evidence>
<dbReference type="VEuPathDB" id="FungiDB:NEUTE1DRAFT_137135"/>
<feature type="compositionally biased region" description="Low complexity" evidence="1">
    <location>
        <begin position="143"/>
        <end position="152"/>
    </location>
</feature>
<evidence type="ECO:0000256" key="1">
    <source>
        <dbReference type="SAM" id="MobiDB-lite"/>
    </source>
</evidence>
<dbReference type="EMBL" id="GL891304">
    <property type="protein sequence ID" value="EGO57284.1"/>
    <property type="molecule type" value="Genomic_DNA"/>
</dbReference>
<dbReference type="KEGG" id="nte:NEUTE1DRAFT137135"/>
<feature type="compositionally biased region" description="Low complexity" evidence="1">
    <location>
        <begin position="217"/>
        <end position="237"/>
    </location>
</feature>
<organism evidence="2 3">
    <name type="scientific">Neurospora tetrasperma (strain FGSC 2508 / ATCC MYA-4615 / P0657)</name>
    <dbReference type="NCBI Taxonomy" id="510951"/>
    <lineage>
        <taxon>Eukaryota</taxon>
        <taxon>Fungi</taxon>
        <taxon>Dikarya</taxon>
        <taxon>Ascomycota</taxon>
        <taxon>Pezizomycotina</taxon>
        <taxon>Sordariomycetes</taxon>
        <taxon>Sordariomycetidae</taxon>
        <taxon>Sordariales</taxon>
        <taxon>Sordariaceae</taxon>
        <taxon>Neurospora</taxon>
    </lineage>
</organism>
<feature type="region of interest" description="Disordered" evidence="1">
    <location>
        <begin position="67"/>
        <end position="106"/>
    </location>
</feature>
<protein>
    <submittedName>
        <fullName evidence="2">Uncharacterized protein</fullName>
    </submittedName>
</protein>
<gene>
    <name evidence="2" type="ORF">NEUTE1DRAFT_137135</name>
</gene>
<dbReference type="Proteomes" id="UP000008065">
    <property type="component" value="Unassembled WGS sequence"/>
</dbReference>
<sequence>MGYDEENVIIQDHIYVAFDSKAPRGLRIMNNPSVERKHVDPGKGHVASEFWTVASGKQIEWTLKENSSKIQAKKRPKMPLSGQNTSIEDIGKTTSTTDNSKDGTPKHANIFETLLARIHESLQQLHDQDEQTNRSQSGAKDAPTTTSSTSPSALSVPPENPRLSDSSVVPTTANFTKPCRKNRKRITKRRYPSPVPVRGTKAERLREYLKYFPKRPSPCSFNHSSSSQSPSSLESRSVTSEVLPEAEDDLDDH</sequence>
<reference evidence="3" key="1">
    <citation type="journal article" date="2011" name="Genetics">
        <title>Massive changes in genome architecture accompany the transition to self-fertility in the filamentous fungus Neurospora tetrasperma.</title>
        <authorList>
            <person name="Ellison C.E."/>
            <person name="Stajich J.E."/>
            <person name="Jacobson D.J."/>
            <person name="Natvig D.O."/>
            <person name="Lapidus A."/>
            <person name="Foster B."/>
            <person name="Aerts A."/>
            <person name="Riley R."/>
            <person name="Lindquist E.A."/>
            <person name="Grigoriev I.V."/>
            <person name="Taylor J.W."/>
        </authorList>
    </citation>
    <scope>NUCLEOTIDE SEQUENCE [LARGE SCALE GENOMIC DNA]</scope>
    <source>
        <strain evidence="3">FGSC 2508 / P0657</strain>
    </source>
</reference>
<feature type="region of interest" description="Disordered" evidence="1">
    <location>
        <begin position="124"/>
        <end position="201"/>
    </location>
</feature>
<feature type="compositionally biased region" description="Polar residues" evidence="1">
    <location>
        <begin position="163"/>
        <end position="175"/>
    </location>
</feature>
<name>F8MJP3_NEUT8</name>
<dbReference type="GeneID" id="20825980"/>
<dbReference type="RefSeq" id="XP_009850433.1">
    <property type="nucleotide sequence ID" value="XM_009852131.1"/>
</dbReference>
<accession>F8MJP3</accession>
<dbReference type="AlphaFoldDB" id="F8MJP3"/>
<feature type="compositionally biased region" description="Acidic residues" evidence="1">
    <location>
        <begin position="244"/>
        <end position="253"/>
    </location>
</feature>
<feature type="compositionally biased region" description="Polar residues" evidence="1">
    <location>
        <begin position="81"/>
        <end position="98"/>
    </location>
</feature>
<proteinExistence type="predicted"/>
<keyword evidence="3" id="KW-1185">Reference proteome</keyword>
<feature type="compositionally biased region" description="Basic residues" evidence="1">
    <location>
        <begin position="178"/>
        <end position="191"/>
    </location>
</feature>
<evidence type="ECO:0000313" key="2">
    <source>
        <dbReference type="EMBL" id="EGO57284.1"/>
    </source>
</evidence>